<dbReference type="InterPro" id="IPR046348">
    <property type="entry name" value="SIS_dom_sf"/>
</dbReference>
<dbReference type="Pfam" id="PF01418">
    <property type="entry name" value="HTH_6"/>
    <property type="match status" value="1"/>
</dbReference>
<dbReference type="InterPro" id="IPR036388">
    <property type="entry name" value="WH-like_DNA-bd_sf"/>
</dbReference>
<proteinExistence type="predicted"/>
<dbReference type="GO" id="GO:1901135">
    <property type="term" value="P:carbohydrate derivative metabolic process"/>
    <property type="evidence" value="ECO:0007669"/>
    <property type="project" value="InterPro"/>
</dbReference>
<dbReference type="GO" id="GO:0003677">
    <property type="term" value="F:DNA binding"/>
    <property type="evidence" value="ECO:0007669"/>
    <property type="project" value="UniProtKB-KW"/>
</dbReference>
<dbReference type="Gene3D" id="1.10.10.10">
    <property type="entry name" value="Winged helix-like DNA-binding domain superfamily/Winged helix DNA-binding domain"/>
    <property type="match status" value="1"/>
</dbReference>
<dbReference type="InterPro" id="IPR047640">
    <property type="entry name" value="RpiR-like"/>
</dbReference>
<evidence type="ECO:0000259" key="5">
    <source>
        <dbReference type="PROSITE" id="PS51464"/>
    </source>
</evidence>
<accession>A0A7T8B903</accession>
<feature type="domain" description="HTH rpiR-type" evidence="4">
    <location>
        <begin position="2"/>
        <end position="78"/>
    </location>
</feature>
<dbReference type="PANTHER" id="PTHR30514">
    <property type="entry name" value="GLUCOKINASE"/>
    <property type="match status" value="1"/>
</dbReference>
<keyword evidence="1" id="KW-0805">Transcription regulation</keyword>
<dbReference type="PANTHER" id="PTHR30514:SF1">
    <property type="entry name" value="HTH-TYPE TRANSCRIPTIONAL REGULATOR HEXR-RELATED"/>
    <property type="match status" value="1"/>
</dbReference>
<evidence type="ECO:0000313" key="7">
    <source>
        <dbReference type="Proteomes" id="UP000595917"/>
    </source>
</evidence>
<reference evidence="6" key="1">
    <citation type="submission" date="2021-01" db="EMBL/GenBank/DDBJ databases">
        <title>Description of Breznakiella homolactica.</title>
        <authorList>
            <person name="Song Y."/>
            <person name="Brune A."/>
        </authorList>
    </citation>
    <scope>NUCLEOTIDE SEQUENCE</scope>
    <source>
        <strain evidence="6">RmG30</strain>
    </source>
</reference>
<dbReference type="Gene3D" id="3.40.50.10490">
    <property type="entry name" value="Glucose-6-phosphate isomerase like protein, domain 1"/>
    <property type="match status" value="1"/>
</dbReference>
<dbReference type="GO" id="GO:0003700">
    <property type="term" value="F:DNA-binding transcription factor activity"/>
    <property type="evidence" value="ECO:0007669"/>
    <property type="project" value="InterPro"/>
</dbReference>
<dbReference type="EMBL" id="CP067089">
    <property type="protein sequence ID" value="QQO07937.1"/>
    <property type="molecule type" value="Genomic_DNA"/>
</dbReference>
<dbReference type="Proteomes" id="UP000595917">
    <property type="component" value="Chromosome"/>
</dbReference>
<sequence length="287" mass="32167">MANPLYLLKKLEQSKIATEKKLAEFILENPNRVISMSITELAEKAGTSTAAIVRLCKKLDYKGFQEFRIAIAKEIYTKRYVTHRDRQTSLNYDSESTVGEIVSNILDVVSDAVKNTDKLINRNNISVVVEKIKKARSILIVGSGASGIVGRDLHQKLCRLGYLSSFNEDMDIQTIGACTLTPEDVVVAISYSGERKNVIRSIMEAKKNKAYIIAITRFKDTTVVKQADTVLYVPDTESLYREGASISRLCQLIIVDIIFSSLIVSDFENSVPLLNKTWHSIDHEITE</sequence>
<dbReference type="SUPFAM" id="SSF53697">
    <property type="entry name" value="SIS domain"/>
    <property type="match status" value="1"/>
</dbReference>
<keyword evidence="7" id="KW-1185">Reference proteome</keyword>
<dbReference type="Pfam" id="PF01380">
    <property type="entry name" value="SIS"/>
    <property type="match status" value="1"/>
</dbReference>
<organism evidence="6 7">
    <name type="scientific">Breznakiella homolactica</name>
    <dbReference type="NCBI Taxonomy" id="2798577"/>
    <lineage>
        <taxon>Bacteria</taxon>
        <taxon>Pseudomonadati</taxon>
        <taxon>Spirochaetota</taxon>
        <taxon>Spirochaetia</taxon>
        <taxon>Spirochaetales</taxon>
        <taxon>Breznakiellaceae</taxon>
        <taxon>Breznakiella</taxon>
    </lineage>
</organism>
<dbReference type="InterPro" id="IPR001347">
    <property type="entry name" value="SIS_dom"/>
</dbReference>
<dbReference type="CDD" id="cd05013">
    <property type="entry name" value="SIS_RpiR"/>
    <property type="match status" value="1"/>
</dbReference>
<dbReference type="SUPFAM" id="SSF46689">
    <property type="entry name" value="Homeodomain-like"/>
    <property type="match status" value="1"/>
</dbReference>
<name>A0A7T8B903_9SPIR</name>
<gene>
    <name evidence="6" type="ORF">JFL75_13425</name>
</gene>
<evidence type="ECO:0000256" key="1">
    <source>
        <dbReference type="ARBA" id="ARBA00023015"/>
    </source>
</evidence>
<dbReference type="PROSITE" id="PS51071">
    <property type="entry name" value="HTH_RPIR"/>
    <property type="match status" value="1"/>
</dbReference>
<dbReference type="InterPro" id="IPR009057">
    <property type="entry name" value="Homeodomain-like_sf"/>
</dbReference>
<dbReference type="InterPro" id="IPR035472">
    <property type="entry name" value="RpiR-like_SIS"/>
</dbReference>
<dbReference type="InterPro" id="IPR000281">
    <property type="entry name" value="HTH_RpiR"/>
</dbReference>
<feature type="domain" description="SIS" evidence="5">
    <location>
        <begin position="128"/>
        <end position="268"/>
    </location>
</feature>
<dbReference type="RefSeq" id="WP_215625243.1">
    <property type="nucleotide sequence ID" value="NZ_CP067089.2"/>
</dbReference>
<evidence type="ECO:0000256" key="3">
    <source>
        <dbReference type="ARBA" id="ARBA00023163"/>
    </source>
</evidence>
<dbReference type="KEGG" id="bhc:JFL75_13425"/>
<protein>
    <submittedName>
        <fullName evidence="6">MurR/RpiR family transcriptional regulator</fullName>
    </submittedName>
</protein>
<dbReference type="AlphaFoldDB" id="A0A7T8B903"/>
<dbReference type="GO" id="GO:0097367">
    <property type="term" value="F:carbohydrate derivative binding"/>
    <property type="evidence" value="ECO:0007669"/>
    <property type="project" value="InterPro"/>
</dbReference>
<keyword evidence="2" id="KW-0238">DNA-binding</keyword>
<keyword evidence="3" id="KW-0804">Transcription</keyword>
<evidence type="ECO:0000256" key="2">
    <source>
        <dbReference type="ARBA" id="ARBA00023125"/>
    </source>
</evidence>
<evidence type="ECO:0000259" key="4">
    <source>
        <dbReference type="PROSITE" id="PS51071"/>
    </source>
</evidence>
<dbReference type="PROSITE" id="PS51464">
    <property type="entry name" value="SIS"/>
    <property type="match status" value="1"/>
</dbReference>
<evidence type="ECO:0000313" key="6">
    <source>
        <dbReference type="EMBL" id="QQO07937.1"/>
    </source>
</evidence>